<gene>
    <name evidence="1" type="ORF">NXX45_01865</name>
</gene>
<dbReference type="Proteomes" id="UP001060330">
    <property type="component" value="Chromosome"/>
</dbReference>
<name>A0AAQ2S6B1_BACFG</name>
<proteinExistence type="predicted"/>
<sequence length="131" mass="15711">MNNGRWTPEEEKYIRDNAGKLTLSEMAAFVGRSELAVQLFMHRRKIVIRQVVKRNLVQEILSLKFKHPENFMPNRPFYKEVGINQMRFWDLYYGRKPITNEEYLSLCDYFGITLQEAFEARQLNIFNNDEL</sequence>
<reference evidence="1" key="1">
    <citation type="submission" date="2022-08" db="EMBL/GenBank/DDBJ databases">
        <title>Genome Sequencing of Bacteroides fragilis Group Isolates with Nanopore Technology.</title>
        <authorList>
            <person name="Tisza M.J."/>
            <person name="Smith D."/>
            <person name="Dekker J.P."/>
        </authorList>
    </citation>
    <scope>NUCLEOTIDE SEQUENCE</scope>
    <source>
        <strain evidence="1">BFG-70</strain>
    </source>
</reference>
<dbReference type="EMBL" id="CP103216">
    <property type="protein sequence ID" value="UVR56842.1"/>
    <property type="molecule type" value="Genomic_DNA"/>
</dbReference>
<dbReference type="AlphaFoldDB" id="A0AAQ2S6B1"/>
<evidence type="ECO:0000313" key="2">
    <source>
        <dbReference type="Proteomes" id="UP001060330"/>
    </source>
</evidence>
<evidence type="ECO:0000313" key="1">
    <source>
        <dbReference type="EMBL" id="UVR56842.1"/>
    </source>
</evidence>
<accession>A0AAQ2S6B1</accession>
<organism evidence="1 2">
    <name type="scientific">Bacteroides fragilis</name>
    <dbReference type="NCBI Taxonomy" id="817"/>
    <lineage>
        <taxon>Bacteria</taxon>
        <taxon>Pseudomonadati</taxon>
        <taxon>Bacteroidota</taxon>
        <taxon>Bacteroidia</taxon>
        <taxon>Bacteroidales</taxon>
        <taxon>Bacteroidaceae</taxon>
        <taxon>Bacteroides</taxon>
    </lineage>
</organism>
<dbReference type="RefSeq" id="WP_005811058.1">
    <property type="nucleotide sequence ID" value="NZ_CP036539.1"/>
</dbReference>
<protein>
    <submittedName>
        <fullName evidence="1">XRE family transcriptional regulator</fullName>
    </submittedName>
</protein>